<protein>
    <submittedName>
        <fullName evidence="1">Uncharacterized protein</fullName>
    </submittedName>
</protein>
<dbReference type="AlphaFoldDB" id="A0A7W9ZR92"/>
<dbReference type="Proteomes" id="UP000517187">
    <property type="component" value="Unassembled WGS sequence"/>
</dbReference>
<proteinExistence type="predicted"/>
<dbReference type="EMBL" id="JACIIJ010000004">
    <property type="protein sequence ID" value="MBB6221341.1"/>
    <property type="molecule type" value="Genomic_DNA"/>
</dbReference>
<sequence>MKIASGHFARLVIALKLVADLLAFDDFTHAGALDGRDVNEGVSAAVIRLNEAEALGGIEPFNCASGHNKPFHSN</sequence>
<name>A0A7W9ZR92_RHILE</name>
<evidence type="ECO:0000313" key="1">
    <source>
        <dbReference type="EMBL" id="MBB6221341.1"/>
    </source>
</evidence>
<evidence type="ECO:0000313" key="2">
    <source>
        <dbReference type="Proteomes" id="UP000517187"/>
    </source>
</evidence>
<reference evidence="1 2" key="1">
    <citation type="submission" date="2020-08" db="EMBL/GenBank/DDBJ databases">
        <title>Genomic Encyclopedia of Type Strains, Phase IV (KMG-V): Genome sequencing to study the core and pangenomes of soil and plant-associated prokaryotes.</title>
        <authorList>
            <person name="Whitman W."/>
        </authorList>
    </citation>
    <scope>NUCLEOTIDE SEQUENCE [LARGE SCALE GENOMIC DNA]</scope>
    <source>
        <strain evidence="1 2">SEMIA 4011</strain>
    </source>
</reference>
<organism evidence="1 2">
    <name type="scientific">Rhizobium leguminosarum</name>
    <dbReference type="NCBI Taxonomy" id="384"/>
    <lineage>
        <taxon>Bacteria</taxon>
        <taxon>Pseudomonadati</taxon>
        <taxon>Pseudomonadota</taxon>
        <taxon>Alphaproteobacteria</taxon>
        <taxon>Hyphomicrobiales</taxon>
        <taxon>Rhizobiaceae</taxon>
        <taxon>Rhizobium/Agrobacterium group</taxon>
        <taxon>Rhizobium</taxon>
    </lineage>
</organism>
<comment type="caution">
    <text evidence="1">The sequence shown here is derived from an EMBL/GenBank/DDBJ whole genome shotgun (WGS) entry which is preliminary data.</text>
</comment>
<gene>
    <name evidence="1" type="ORF">GGE66_002311</name>
</gene>
<accession>A0A7W9ZR92</accession>